<dbReference type="GO" id="GO:0019171">
    <property type="term" value="F:(3R)-hydroxyacyl-[acyl-carrier-protein] dehydratase activity"/>
    <property type="evidence" value="ECO:0007669"/>
    <property type="project" value="TreeGrafter"/>
</dbReference>
<evidence type="ECO:0000313" key="4">
    <source>
        <dbReference type="Proteomes" id="UP000199608"/>
    </source>
</evidence>
<feature type="domain" description="MaoC-like" evidence="2">
    <location>
        <begin position="18"/>
        <end position="117"/>
    </location>
</feature>
<sequence>MIGKTIDQLKIGDSDEFTKTISESDIYLFAGITGDLNPAHINEEYAKNTFFKGRIAHGLFIGGFVSTVIGTKLPGPGSIYSEQQLKFLAPVRIGDTITARVEVKEINIEKNKITLETSCFNQNKIIVVDGKAIIHPPKEKIKKNRNTIIPIKQF</sequence>
<dbReference type="Proteomes" id="UP000199608">
    <property type="component" value="Unassembled WGS sequence"/>
</dbReference>
<dbReference type="InterPro" id="IPR050965">
    <property type="entry name" value="UPF0336/Enoyl-CoA_hydratase"/>
</dbReference>
<protein>
    <submittedName>
        <fullName evidence="3">3-hydroxybutyryl-CoA dehydratase</fullName>
    </submittedName>
</protein>
<dbReference type="PANTHER" id="PTHR43437">
    <property type="entry name" value="HYDROXYACYL-THIOESTER DEHYDRATASE TYPE 2, MITOCHONDRIAL-RELATED"/>
    <property type="match status" value="1"/>
</dbReference>
<gene>
    <name evidence="3" type="ORF">SAMN04487931_102212</name>
</gene>
<name>A0A1H2DUQ8_9BACT</name>
<proteinExistence type="predicted"/>
<dbReference type="RefSeq" id="WP_014959036.1">
    <property type="nucleotide sequence ID" value="NZ_FNLL01000002.1"/>
</dbReference>
<dbReference type="InterPro" id="IPR029069">
    <property type="entry name" value="HotDog_dom_sf"/>
</dbReference>
<dbReference type="EMBL" id="FNLL01000002">
    <property type="protein sequence ID" value="SDT86572.1"/>
    <property type="molecule type" value="Genomic_DNA"/>
</dbReference>
<keyword evidence="1" id="KW-0456">Lyase</keyword>
<dbReference type="Gene3D" id="3.10.129.10">
    <property type="entry name" value="Hotdog Thioesterase"/>
    <property type="match status" value="1"/>
</dbReference>
<dbReference type="FunFam" id="3.10.129.10:FF:000042">
    <property type="entry name" value="MaoC domain protein dehydratase"/>
    <property type="match status" value="1"/>
</dbReference>
<reference evidence="4" key="1">
    <citation type="submission" date="2016-10" db="EMBL/GenBank/DDBJ databases">
        <authorList>
            <person name="Varghese N."/>
            <person name="Submissions S."/>
        </authorList>
    </citation>
    <scope>NUCLEOTIDE SEQUENCE [LARGE SCALE GENOMIC DNA]</scope>
    <source>
        <strain evidence="4">DSM 3384</strain>
    </source>
</reference>
<accession>A0A1H2DUQ8</accession>
<dbReference type="SUPFAM" id="SSF54637">
    <property type="entry name" value="Thioesterase/thiol ester dehydrase-isomerase"/>
    <property type="match status" value="1"/>
</dbReference>
<dbReference type="InterPro" id="IPR002539">
    <property type="entry name" value="MaoC-like_dom"/>
</dbReference>
<evidence type="ECO:0000259" key="2">
    <source>
        <dbReference type="Pfam" id="PF01575"/>
    </source>
</evidence>
<dbReference type="PANTHER" id="PTHR43437:SF3">
    <property type="entry name" value="HYDROXYACYL-THIOESTER DEHYDRATASE TYPE 2, MITOCHONDRIAL"/>
    <property type="match status" value="1"/>
</dbReference>
<dbReference type="CDD" id="cd03449">
    <property type="entry name" value="R_hydratase"/>
    <property type="match status" value="1"/>
</dbReference>
<dbReference type="AlphaFoldDB" id="A0A1H2DUQ8"/>
<dbReference type="GO" id="GO:0006633">
    <property type="term" value="P:fatty acid biosynthetic process"/>
    <property type="evidence" value="ECO:0007669"/>
    <property type="project" value="TreeGrafter"/>
</dbReference>
<organism evidence="3 4">
    <name type="scientific">Desulfobacula phenolica</name>
    <dbReference type="NCBI Taxonomy" id="90732"/>
    <lineage>
        <taxon>Bacteria</taxon>
        <taxon>Pseudomonadati</taxon>
        <taxon>Thermodesulfobacteriota</taxon>
        <taxon>Desulfobacteria</taxon>
        <taxon>Desulfobacterales</taxon>
        <taxon>Desulfobacteraceae</taxon>
        <taxon>Desulfobacula</taxon>
    </lineage>
</organism>
<dbReference type="Pfam" id="PF01575">
    <property type="entry name" value="MaoC_dehydratas"/>
    <property type="match status" value="1"/>
</dbReference>
<evidence type="ECO:0000313" key="3">
    <source>
        <dbReference type="EMBL" id="SDT86572.1"/>
    </source>
</evidence>
<keyword evidence="4" id="KW-1185">Reference proteome</keyword>
<evidence type="ECO:0000256" key="1">
    <source>
        <dbReference type="ARBA" id="ARBA00023239"/>
    </source>
</evidence>